<name>A0A8D5JY37_9PROT</name>
<gene>
    <name evidence="1" type="ORF">ZMTM_06010</name>
</gene>
<protein>
    <submittedName>
        <fullName evidence="1">Uncharacterized protein</fullName>
    </submittedName>
</protein>
<dbReference type="KEGG" id="mpau:ZMTM_06010"/>
<keyword evidence="2" id="KW-1185">Reference proteome</keyword>
<dbReference type="EMBL" id="AP024110">
    <property type="protein sequence ID" value="BCM24342.1"/>
    <property type="molecule type" value="Genomic_DNA"/>
</dbReference>
<dbReference type="RefSeq" id="WP_221764887.1">
    <property type="nucleotide sequence ID" value="NZ_AP024110.1"/>
</dbReference>
<dbReference type="Proteomes" id="UP000826722">
    <property type="component" value="Chromosome"/>
</dbReference>
<evidence type="ECO:0000313" key="1">
    <source>
        <dbReference type="EMBL" id="BCM24342.1"/>
    </source>
</evidence>
<evidence type="ECO:0000313" key="2">
    <source>
        <dbReference type="Proteomes" id="UP000826722"/>
    </source>
</evidence>
<reference evidence="1" key="1">
    <citation type="journal article" date="2021" name="Arch. Microbiol.">
        <title>Methyloradius palustris gen. nov., sp. nov., a methanol-oxidizing bacterium isolated from snow.</title>
        <authorList>
            <person name="Miyadera T."/>
            <person name="Kojima H."/>
            <person name="Fukui M."/>
        </authorList>
    </citation>
    <scope>NUCLEOTIDE SEQUENCE</scope>
    <source>
        <strain evidence="1">Zm11</strain>
    </source>
</reference>
<accession>A0A8D5JY37</accession>
<organism evidence="1 2">
    <name type="scientific">Methyloradius palustris</name>
    <dbReference type="NCBI Taxonomy" id="2778876"/>
    <lineage>
        <taxon>Bacteria</taxon>
        <taxon>Pseudomonadati</taxon>
        <taxon>Pseudomonadota</taxon>
        <taxon>Betaproteobacteria</taxon>
        <taxon>Nitrosomonadales</taxon>
        <taxon>Methylophilaceae</taxon>
        <taxon>Methyloradius</taxon>
    </lineage>
</organism>
<proteinExistence type="predicted"/>
<sequence length="113" mass="13054">MALIPIKRDGKIDTKRVQHAIITSENIILVIDRNAIQFLISLELLELVYATDDLKKNVLREELPTIEVKEEFTHDMLIDSEAWDFGIAKVKINIMNIRKKSQPIKSNTSKLRL</sequence>
<dbReference type="AlphaFoldDB" id="A0A8D5JY37"/>